<dbReference type="AlphaFoldDB" id="A0A6N4QFJ7"/>
<feature type="transmembrane region" description="Helical" evidence="1">
    <location>
        <begin position="20"/>
        <end position="46"/>
    </location>
</feature>
<sequence length="227" mass="27203">MLLKKILKILKDKPESSYAIFKYILNPILGVIFTLLILLIFSPLVYKNYLLSFINYNTKIQNLKIEEKCERINSLYNKKRFKSFITFFECEYIYDRKPEISTYFCKKSVLKNLTLSIKHFNHNTNLEFPAEFEKSLITSYSIFDFLNSKGPYLNLKLNLIRELDFNNIYYTIGYDQIYLTEETSSKYQTNSIFYDFGELYNINFPKRFTTVNEARDFIEEIENLCIQ</sequence>
<reference evidence="2" key="1">
    <citation type="journal article" date="2019" name="PLoS Negl. Trop. Dis.">
        <title>Revisiting the worldwide diversity of Leptospira species in the environment.</title>
        <authorList>
            <person name="Vincent A.T."/>
            <person name="Schiettekatte O."/>
            <person name="Bourhy P."/>
            <person name="Veyrier F.J."/>
            <person name="Picardeau M."/>
        </authorList>
    </citation>
    <scope>NUCLEOTIDE SEQUENCE [LARGE SCALE GENOMIC DNA]</scope>
    <source>
        <strain evidence="2">201800293</strain>
    </source>
</reference>
<evidence type="ECO:0000256" key="1">
    <source>
        <dbReference type="SAM" id="Phobius"/>
    </source>
</evidence>
<evidence type="ECO:0000313" key="2">
    <source>
        <dbReference type="EMBL" id="TGK70601.1"/>
    </source>
</evidence>
<protein>
    <submittedName>
        <fullName evidence="2">Uncharacterized protein</fullName>
    </submittedName>
</protein>
<evidence type="ECO:0000313" key="3">
    <source>
        <dbReference type="Proteomes" id="UP000297239"/>
    </source>
</evidence>
<organism evidence="2 3">
    <name type="scientific">Leptospira kanakyensis</name>
    <dbReference type="NCBI Taxonomy" id="2484968"/>
    <lineage>
        <taxon>Bacteria</taxon>
        <taxon>Pseudomonadati</taxon>
        <taxon>Spirochaetota</taxon>
        <taxon>Spirochaetia</taxon>
        <taxon>Leptospirales</taxon>
        <taxon>Leptospiraceae</taxon>
        <taxon>Leptospira</taxon>
    </lineage>
</organism>
<dbReference type="EMBL" id="RQFF01000027">
    <property type="protein sequence ID" value="TGK70601.1"/>
    <property type="molecule type" value="Genomic_DNA"/>
</dbReference>
<keyword evidence="1" id="KW-0812">Transmembrane</keyword>
<dbReference type="RefSeq" id="WP_135637616.1">
    <property type="nucleotide sequence ID" value="NZ_RQFE01000037.1"/>
</dbReference>
<name>A0A6N4QFJ7_9LEPT</name>
<dbReference type="Proteomes" id="UP000297239">
    <property type="component" value="Unassembled WGS sequence"/>
</dbReference>
<gene>
    <name evidence="2" type="ORF">EHQ18_09125</name>
</gene>
<accession>A0A6N4QFJ7</accession>
<keyword evidence="1" id="KW-1133">Transmembrane helix</keyword>
<proteinExistence type="predicted"/>
<comment type="caution">
    <text evidence="2">The sequence shown here is derived from an EMBL/GenBank/DDBJ whole genome shotgun (WGS) entry which is preliminary data.</text>
</comment>
<keyword evidence="1" id="KW-0472">Membrane</keyword>
<keyword evidence="3" id="KW-1185">Reference proteome</keyword>